<dbReference type="AlphaFoldDB" id="A0A813GWD0"/>
<accession>A0A813GWD0</accession>
<evidence type="ECO:0000313" key="7">
    <source>
        <dbReference type="Proteomes" id="UP000654075"/>
    </source>
</evidence>
<dbReference type="InterPro" id="IPR000387">
    <property type="entry name" value="Tyr_Pase_dom"/>
</dbReference>
<dbReference type="InterPro" id="IPR016130">
    <property type="entry name" value="Tyr_Pase_AS"/>
</dbReference>
<dbReference type="EC" id="3.1.3.48" evidence="1"/>
<dbReference type="InterPro" id="IPR057023">
    <property type="entry name" value="PTP-SAK"/>
</dbReference>
<evidence type="ECO:0000256" key="3">
    <source>
        <dbReference type="SAM" id="MobiDB-lite"/>
    </source>
</evidence>
<dbReference type="PROSITE" id="PS50206">
    <property type="entry name" value="RHODANESE_3"/>
    <property type="match status" value="1"/>
</dbReference>
<evidence type="ECO:0000259" key="4">
    <source>
        <dbReference type="PROSITE" id="PS50056"/>
    </source>
</evidence>
<dbReference type="Gene3D" id="3.90.190.10">
    <property type="entry name" value="Protein tyrosine phosphatase superfamily"/>
    <property type="match status" value="1"/>
</dbReference>
<evidence type="ECO:0000259" key="5">
    <source>
        <dbReference type="PROSITE" id="PS50206"/>
    </source>
</evidence>
<dbReference type="SUPFAM" id="SSF52799">
    <property type="entry name" value="(Phosphotyrosine protein) phosphatases II"/>
    <property type="match status" value="1"/>
</dbReference>
<feature type="domain" description="Rhodanese" evidence="5">
    <location>
        <begin position="260"/>
        <end position="326"/>
    </location>
</feature>
<gene>
    <name evidence="6" type="ORF">PGLA1383_LOCUS45134</name>
</gene>
<dbReference type="Proteomes" id="UP000654075">
    <property type="component" value="Unassembled WGS sequence"/>
</dbReference>
<name>A0A813GWD0_POLGL</name>
<dbReference type="Pfam" id="PF22784">
    <property type="entry name" value="PTP-SAK"/>
    <property type="match status" value="1"/>
</dbReference>
<organism evidence="6 7">
    <name type="scientific">Polarella glacialis</name>
    <name type="common">Dinoflagellate</name>
    <dbReference type="NCBI Taxonomy" id="89957"/>
    <lineage>
        <taxon>Eukaryota</taxon>
        <taxon>Sar</taxon>
        <taxon>Alveolata</taxon>
        <taxon>Dinophyceae</taxon>
        <taxon>Suessiales</taxon>
        <taxon>Suessiaceae</taxon>
        <taxon>Polarella</taxon>
    </lineage>
</organism>
<sequence>MTGIPSSKVSNRSPFFVDFFLRTSSDLEIWAQISSEAKHITNLVTMMLSVPPPPSATVAGPPRVRPLRGRQHSPSRWSPVGADSPLVVTATVTALASVLGLNLARLRLRAALPSKRFSGVSGGSGRSAWRRSGHRGVGVVRCSDGRAEALPESALPAASKLRPLQALDLAVPATSSHLRFSKLANWVAPGHLLVGRYPLIDPDLAEGRALVRSLVTDAKVSTFVCFQEEVPPQLELAKWPEGGVKLHGRRCLPYAQLAKQFAGGRPLHFLHVPLRNLQTPGQTELSELVQELEARIREGSETLYLHCWGGRGRSATVAACLLSRLYGLAAEEALQFVQLGYDSRDYDNSPSPETERQRQLVRDFCK</sequence>
<evidence type="ECO:0000256" key="1">
    <source>
        <dbReference type="ARBA" id="ARBA00013064"/>
    </source>
</evidence>
<keyword evidence="7" id="KW-1185">Reference proteome</keyword>
<dbReference type="InterPro" id="IPR029021">
    <property type="entry name" value="Prot-tyrosine_phosphatase-like"/>
</dbReference>
<evidence type="ECO:0000256" key="2">
    <source>
        <dbReference type="ARBA" id="ARBA00022801"/>
    </source>
</evidence>
<proteinExistence type="predicted"/>
<dbReference type="PROSITE" id="PS50056">
    <property type="entry name" value="TYR_PHOSPHATASE_2"/>
    <property type="match status" value="1"/>
</dbReference>
<keyword evidence="2" id="KW-0378">Hydrolase</keyword>
<dbReference type="EMBL" id="CAJNNV010029413">
    <property type="protein sequence ID" value="CAE8628520.1"/>
    <property type="molecule type" value="Genomic_DNA"/>
</dbReference>
<dbReference type="PROSITE" id="PS00383">
    <property type="entry name" value="TYR_PHOSPHATASE_1"/>
    <property type="match status" value="1"/>
</dbReference>
<comment type="caution">
    <text evidence="6">The sequence shown here is derived from an EMBL/GenBank/DDBJ whole genome shotgun (WGS) entry which is preliminary data.</text>
</comment>
<dbReference type="GO" id="GO:0004725">
    <property type="term" value="F:protein tyrosine phosphatase activity"/>
    <property type="evidence" value="ECO:0007669"/>
    <property type="project" value="UniProtKB-EC"/>
</dbReference>
<dbReference type="CDD" id="cd14494">
    <property type="entry name" value="PTP_DSP_cys"/>
    <property type="match status" value="1"/>
</dbReference>
<feature type="region of interest" description="Disordered" evidence="3">
    <location>
        <begin position="54"/>
        <end position="79"/>
    </location>
</feature>
<reference evidence="6" key="1">
    <citation type="submission" date="2021-02" db="EMBL/GenBank/DDBJ databases">
        <authorList>
            <person name="Dougan E. K."/>
            <person name="Rhodes N."/>
            <person name="Thang M."/>
            <person name="Chan C."/>
        </authorList>
    </citation>
    <scope>NUCLEOTIDE SEQUENCE</scope>
</reference>
<dbReference type="OrthoDB" id="2017893at2759"/>
<protein>
    <recommendedName>
        <fullName evidence="1">protein-tyrosine-phosphatase</fullName>
        <ecNumber evidence="1">3.1.3.48</ecNumber>
    </recommendedName>
</protein>
<dbReference type="InterPro" id="IPR001763">
    <property type="entry name" value="Rhodanese-like_dom"/>
</dbReference>
<evidence type="ECO:0000313" key="6">
    <source>
        <dbReference type="EMBL" id="CAE8628520.1"/>
    </source>
</evidence>
<feature type="domain" description="Tyrosine specific protein phosphatases" evidence="4">
    <location>
        <begin position="283"/>
        <end position="338"/>
    </location>
</feature>